<organism evidence="2">
    <name type="scientific">marine sediment metagenome</name>
    <dbReference type="NCBI Taxonomy" id="412755"/>
    <lineage>
        <taxon>unclassified sequences</taxon>
        <taxon>metagenomes</taxon>
        <taxon>ecological metagenomes</taxon>
    </lineage>
</organism>
<keyword evidence="1" id="KW-0812">Transmembrane</keyword>
<dbReference type="AlphaFoldDB" id="X1TA99"/>
<dbReference type="PANTHER" id="PTHR43471">
    <property type="entry name" value="ABC TRANSPORTER PERMEASE"/>
    <property type="match status" value="1"/>
</dbReference>
<feature type="transmembrane region" description="Helical" evidence="1">
    <location>
        <begin position="101"/>
        <end position="124"/>
    </location>
</feature>
<gene>
    <name evidence="2" type="ORF">S12H4_32147</name>
</gene>
<dbReference type="Pfam" id="PF12679">
    <property type="entry name" value="ABC2_membrane_2"/>
    <property type="match status" value="1"/>
</dbReference>
<feature type="transmembrane region" description="Helical" evidence="1">
    <location>
        <begin position="24"/>
        <end position="42"/>
    </location>
</feature>
<keyword evidence="1" id="KW-1133">Transmembrane helix</keyword>
<dbReference type="EMBL" id="BARW01018828">
    <property type="protein sequence ID" value="GAJ02199.1"/>
    <property type="molecule type" value="Genomic_DNA"/>
</dbReference>
<reference evidence="2" key="1">
    <citation type="journal article" date="2014" name="Front. Microbiol.">
        <title>High frequency of phylogenetically diverse reductive dehalogenase-homologous genes in deep subseafloor sedimentary metagenomes.</title>
        <authorList>
            <person name="Kawai M."/>
            <person name="Futagami T."/>
            <person name="Toyoda A."/>
            <person name="Takaki Y."/>
            <person name="Nishi S."/>
            <person name="Hori S."/>
            <person name="Arai W."/>
            <person name="Tsubouchi T."/>
            <person name="Morono Y."/>
            <person name="Uchiyama I."/>
            <person name="Ito T."/>
            <person name="Fujiyama A."/>
            <person name="Inagaki F."/>
            <person name="Takami H."/>
        </authorList>
    </citation>
    <scope>NUCLEOTIDE SEQUENCE</scope>
    <source>
        <strain evidence="2">Expedition CK06-06</strain>
    </source>
</reference>
<evidence type="ECO:0000256" key="1">
    <source>
        <dbReference type="SAM" id="Phobius"/>
    </source>
</evidence>
<feature type="transmembrane region" description="Helical" evidence="1">
    <location>
        <begin position="54"/>
        <end position="80"/>
    </location>
</feature>
<feature type="non-terminal residue" evidence="2">
    <location>
        <position position="128"/>
    </location>
</feature>
<evidence type="ECO:0000313" key="2">
    <source>
        <dbReference type="EMBL" id="GAJ02199.1"/>
    </source>
</evidence>
<proteinExistence type="predicted"/>
<dbReference type="GO" id="GO:0140359">
    <property type="term" value="F:ABC-type transporter activity"/>
    <property type="evidence" value="ECO:0007669"/>
    <property type="project" value="InterPro"/>
</dbReference>
<comment type="caution">
    <text evidence="2">The sequence shown here is derived from an EMBL/GenBank/DDBJ whole genome shotgun (WGS) entry which is preliminary data.</text>
</comment>
<protein>
    <recommendedName>
        <fullName evidence="3">ABC-2 type transporter domain-containing protein</fullName>
    </recommendedName>
</protein>
<dbReference type="GO" id="GO:0005886">
    <property type="term" value="C:plasma membrane"/>
    <property type="evidence" value="ECO:0007669"/>
    <property type="project" value="UniProtKB-SubCell"/>
</dbReference>
<name>X1TA99_9ZZZZ</name>
<sequence length="128" mass="13916">MNELEKLRVVIGYEFLKHIRRRRLYVILGLTLLAELAVLILLPALQGDYPDNVLVMAAILTVGPGLAAIGAVFFAGDAIAGEFESKTGFMLFTNPVRRITLVIGKYLASVAAVIILIIFGYLIISVSP</sequence>
<accession>X1TA99</accession>
<evidence type="ECO:0008006" key="3">
    <source>
        <dbReference type="Google" id="ProtNLM"/>
    </source>
</evidence>
<keyword evidence="1" id="KW-0472">Membrane</keyword>